<accession>A0A811XWY9</accession>
<proteinExistence type="predicted"/>
<reference evidence="1" key="1">
    <citation type="submission" date="2020-12" db="EMBL/GenBank/DDBJ databases">
        <authorList>
            <consortium name="Molecular Ecology Group"/>
        </authorList>
    </citation>
    <scope>NUCLEOTIDE SEQUENCE</scope>
    <source>
        <strain evidence="1">TBG_1078</strain>
    </source>
</reference>
<sequence length="146" mass="16214">MGRKRPTAAGAVKALFLHLTCIYWEPIICRDRRARASFSKSLQKPLPGLKGNASAAPPTSVFSTLNIPSLASFCLWPGSLLEPSLYLMTEKLRQRPARRYKSPSLPRLTASFFLTVPFLSPPPRAQFQAARPHPGNVLHTDLYSLL</sequence>
<gene>
    <name evidence="1" type="ORF">NYPRO_LOCUS2139</name>
</gene>
<dbReference type="EMBL" id="CAJHUB010000653">
    <property type="protein sequence ID" value="CAD7669345.1"/>
    <property type="molecule type" value="Genomic_DNA"/>
</dbReference>
<organism evidence="1 2">
    <name type="scientific">Nyctereutes procyonoides</name>
    <name type="common">Raccoon dog</name>
    <name type="synonym">Canis procyonoides</name>
    <dbReference type="NCBI Taxonomy" id="34880"/>
    <lineage>
        <taxon>Eukaryota</taxon>
        <taxon>Metazoa</taxon>
        <taxon>Chordata</taxon>
        <taxon>Craniata</taxon>
        <taxon>Vertebrata</taxon>
        <taxon>Euteleostomi</taxon>
        <taxon>Mammalia</taxon>
        <taxon>Eutheria</taxon>
        <taxon>Laurasiatheria</taxon>
        <taxon>Carnivora</taxon>
        <taxon>Caniformia</taxon>
        <taxon>Canidae</taxon>
        <taxon>Nyctereutes</taxon>
    </lineage>
</organism>
<evidence type="ECO:0000313" key="2">
    <source>
        <dbReference type="Proteomes" id="UP000645828"/>
    </source>
</evidence>
<dbReference type="Proteomes" id="UP000645828">
    <property type="component" value="Unassembled WGS sequence"/>
</dbReference>
<protein>
    <submittedName>
        <fullName evidence="1">(raccoon dog) hypothetical protein</fullName>
    </submittedName>
</protein>
<name>A0A811XWY9_NYCPR</name>
<evidence type="ECO:0000313" key="1">
    <source>
        <dbReference type="EMBL" id="CAD7669345.1"/>
    </source>
</evidence>
<keyword evidence="2" id="KW-1185">Reference proteome</keyword>
<dbReference type="AlphaFoldDB" id="A0A811XWY9"/>
<comment type="caution">
    <text evidence="1">The sequence shown here is derived from an EMBL/GenBank/DDBJ whole genome shotgun (WGS) entry which is preliminary data.</text>
</comment>